<dbReference type="PANTHER" id="PTHR42850:SF2">
    <property type="entry name" value="BLL5683 PROTEIN"/>
    <property type="match status" value="1"/>
</dbReference>
<dbReference type="Pfam" id="PF12850">
    <property type="entry name" value="Metallophos_2"/>
    <property type="match status" value="1"/>
</dbReference>
<name>A0A0G0PQ66_9BACT</name>
<evidence type="ECO:0000313" key="3">
    <source>
        <dbReference type="EMBL" id="KKR30043.1"/>
    </source>
</evidence>
<dbReference type="SUPFAM" id="SSF56300">
    <property type="entry name" value="Metallo-dependent phosphatases"/>
    <property type="match status" value="1"/>
</dbReference>
<dbReference type="PANTHER" id="PTHR42850">
    <property type="entry name" value="METALLOPHOSPHOESTERASE"/>
    <property type="match status" value="1"/>
</dbReference>
<gene>
    <name evidence="3" type="ORF">UT63_C0108G0008</name>
</gene>
<dbReference type="InterPro" id="IPR011152">
    <property type="entry name" value="Pesterase_MJ0912"/>
</dbReference>
<dbReference type="Proteomes" id="UP000034539">
    <property type="component" value="Unassembled WGS sequence"/>
</dbReference>
<comment type="similarity">
    <text evidence="1">Belongs to the metallophosphoesterase superfamily. YfcE family.</text>
</comment>
<organism evidence="3 4">
    <name type="scientific">Candidatus Gottesmanbacteria bacterium GW2011_GWC2_39_8</name>
    <dbReference type="NCBI Taxonomy" id="1618450"/>
    <lineage>
        <taxon>Bacteria</taxon>
        <taxon>Candidatus Gottesmaniibacteriota</taxon>
    </lineage>
</organism>
<sequence length="228" mass="25733">MKICIFSDIHGNGPAFNAAYGMITSEKADINIFLGDLCGYYYDQLEILDRLTAIPKLSAVKGNHDHIFLSIINGNSELGVTYMKKYGYSMENLLNNDTAGLVHWLSGLPESCAVADTAVSCYHGSPWDLMEGYVYPDSRIDRFLDYPELYFLLGHTHYPMVRHIGDKFIINPGSLGQPRNGGWPTYAVVDCMAETVTFREVLYDKKELIARIDRIGDMNPYLKKVLVR</sequence>
<evidence type="ECO:0000256" key="1">
    <source>
        <dbReference type="ARBA" id="ARBA00008950"/>
    </source>
</evidence>
<dbReference type="PIRSF" id="PIRSF000883">
    <property type="entry name" value="Pesterase_MJ0912"/>
    <property type="match status" value="1"/>
</dbReference>
<dbReference type="InterPro" id="IPR029052">
    <property type="entry name" value="Metallo-depent_PP-like"/>
</dbReference>
<dbReference type="Gene3D" id="3.60.21.10">
    <property type="match status" value="1"/>
</dbReference>
<dbReference type="GO" id="GO:0005737">
    <property type="term" value="C:cytoplasm"/>
    <property type="evidence" value="ECO:0007669"/>
    <property type="project" value="TreeGrafter"/>
</dbReference>
<dbReference type="InterPro" id="IPR024654">
    <property type="entry name" value="Calcineurin-like_PHP_lpxH"/>
</dbReference>
<dbReference type="GO" id="GO:0016791">
    <property type="term" value="F:phosphatase activity"/>
    <property type="evidence" value="ECO:0007669"/>
    <property type="project" value="TreeGrafter"/>
</dbReference>
<accession>A0A0G0PQ66</accession>
<evidence type="ECO:0000313" key="4">
    <source>
        <dbReference type="Proteomes" id="UP000034539"/>
    </source>
</evidence>
<protein>
    <submittedName>
        <fullName evidence="3">MJ0936 family phosphodiesterase</fullName>
    </submittedName>
</protein>
<feature type="domain" description="Calcineurin-like phosphoesterase" evidence="2">
    <location>
        <begin position="1"/>
        <end position="191"/>
    </location>
</feature>
<proteinExistence type="inferred from homology"/>
<reference evidence="3 4" key="1">
    <citation type="journal article" date="2015" name="Nature">
        <title>rRNA introns, odd ribosomes, and small enigmatic genomes across a large radiation of phyla.</title>
        <authorList>
            <person name="Brown C.T."/>
            <person name="Hug L.A."/>
            <person name="Thomas B.C."/>
            <person name="Sharon I."/>
            <person name="Castelle C.J."/>
            <person name="Singh A."/>
            <person name="Wilkins M.J."/>
            <person name="Williams K.H."/>
            <person name="Banfield J.F."/>
        </authorList>
    </citation>
    <scope>NUCLEOTIDE SEQUENCE [LARGE SCALE GENOMIC DNA]</scope>
</reference>
<dbReference type="InterPro" id="IPR050126">
    <property type="entry name" value="Ap4A_hydrolase"/>
</dbReference>
<dbReference type="AlphaFoldDB" id="A0A0G0PQ66"/>
<dbReference type="EMBL" id="LBXN01000108">
    <property type="protein sequence ID" value="KKR30043.1"/>
    <property type="molecule type" value="Genomic_DNA"/>
</dbReference>
<comment type="caution">
    <text evidence="3">The sequence shown here is derived from an EMBL/GenBank/DDBJ whole genome shotgun (WGS) entry which is preliminary data.</text>
</comment>
<evidence type="ECO:0000259" key="2">
    <source>
        <dbReference type="Pfam" id="PF12850"/>
    </source>
</evidence>